<gene>
    <name evidence="2" type="ORF">JOF56_010277</name>
</gene>
<name>A0ABS4TZR3_9PSEU</name>
<sequence length="157" mass="15950">MGGLSRRSAILAVPAAAAGTAAVTAGPRSIQTVSFNSTRAKNTLPLSPPVGAPFIMYLALRDATGASIGDGSLTGMVVDVIVTVPPKLVVHLKLVFRLPGGEIHASSMQVRLVPEPGKLHPLAIVGGTGIHASARGEGTIEHVTADVSAITLHIDTP</sequence>
<dbReference type="EMBL" id="JAGINW010000001">
    <property type="protein sequence ID" value="MBP2329892.1"/>
    <property type="molecule type" value="Genomic_DNA"/>
</dbReference>
<comment type="caution">
    <text evidence="2">The sequence shown here is derived from an EMBL/GenBank/DDBJ whole genome shotgun (WGS) entry which is preliminary data.</text>
</comment>
<feature type="chain" id="PRO_5046110833" evidence="1">
    <location>
        <begin position="18"/>
        <end position="157"/>
    </location>
</feature>
<feature type="signal peptide" evidence="1">
    <location>
        <begin position="1"/>
        <end position="17"/>
    </location>
</feature>
<reference evidence="2 3" key="1">
    <citation type="submission" date="2021-03" db="EMBL/GenBank/DDBJ databases">
        <title>Sequencing the genomes of 1000 actinobacteria strains.</title>
        <authorList>
            <person name="Klenk H.-P."/>
        </authorList>
    </citation>
    <scope>NUCLEOTIDE SEQUENCE [LARGE SCALE GENOMIC DNA]</scope>
    <source>
        <strain evidence="2 3">DSM 46670</strain>
    </source>
</reference>
<proteinExistence type="predicted"/>
<protein>
    <submittedName>
        <fullName evidence="2">Uncharacterized protein</fullName>
    </submittedName>
</protein>
<evidence type="ECO:0000313" key="3">
    <source>
        <dbReference type="Proteomes" id="UP001519332"/>
    </source>
</evidence>
<keyword evidence="1" id="KW-0732">Signal</keyword>
<accession>A0ABS4TZR3</accession>
<keyword evidence="3" id="KW-1185">Reference proteome</keyword>
<organism evidence="2 3">
    <name type="scientific">Kibdelosporangium banguiense</name>
    <dbReference type="NCBI Taxonomy" id="1365924"/>
    <lineage>
        <taxon>Bacteria</taxon>
        <taxon>Bacillati</taxon>
        <taxon>Actinomycetota</taxon>
        <taxon>Actinomycetes</taxon>
        <taxon>Pseudonocardiales</taxon>
        <taxon>Pseudonocardiaceae</taxon>
        <taxon>Kibdelosporangium</taxon>
    </lineage>
</organism>
<evidence type="ECO:0000313" key="2">
    <source>
        <dbReference type="EMBL" id="MBP2329892.1"/>
    </source>
</evidence>
<dbReference type="RefSeq" id="WP_209646586.1">
    <property type="nucleotide sequence ID" value="NZ_JAGINW010000001.1"/>
</dbReference>
<dbReference type="Proteomes" id="UP001519332">
    <property type="component" value="Unassembled WGS sequence"/>
</dbReference>
<evidence type="ECO:0000256" key="1">
    <source>
        <dbReference type="SAM" id="SignalP"/>
    </source>
</evidence>